<dbReference type="Proteomes" id="UP001203004">
    <property type="component" value="Unassembled WGS sequence"/>
</dbReference>
<evidence type="ECO:0000313" key="2">
    <source>
        <dbReference type="Proteomes" id="UP001203004"/>
    </source>
</evidence>
<keyword evidence="2" id="KW-1185">Reference proteome</keyword>
<name>A0ABT0M8F1_9BACL</name>
<comment type="caution">
    <text evidence="1">The sequence shown here is derived from an EMBL/GenBank/DDBJ whole genome shotgun (WGS) entry which is preliminary data.</text>
</comment>
<reference evidence="1 2" key="1">
    <citation type="submission" date="2022-05" db="EMBL/GenBank/DDBJ databases">
        <title>Sporolactobacillus sp nov CPB3-1, isolated from tree bark (Mangifera indica L.).</title>
        <authorList>
            <person name="Phuengjayaem S."/>
            <person name="Tanasupawat S."/>
        </authorList>
    </citation>
    <scope>NUCLEOTIDE SEQUENCE [LARGE SCALE GENOMIC DNA]</scope>
    <source>
        <strain evidence="1 2">CPB3-1</strain>
    </source>
</reference>
<gene>
    <name evidence="1" type="ORF">M3N64_01075</name>
</gene>
<dbReference type="RefSeq" id="WP_249095843.1">
    <property type="nucleotide sequence ID" value="NZ_JAMAST010000001.1"/>
</dbReference>
<proteinExistence type="predicted"/>
<organism evidence="1 2">
    <name type="scientific">Sporolactobacillus mangiferae</name>
    <dbReference type="NCBI Taxonomy" id="2940498"/>
    <lineage>
        <taxon>Bacteria</taxon>
        <taxon>Bacillati</taxon>
        <taxon>Bacillota</taxon>
        <taxon>Bacilli</taxon>
        <taxon>Bacillales</taxon>
        <taxon>Sporolactobacillaceae</taxon>
        <taxon>Sporolactobacillus</taxon>
    </lineage>
</organism>
<dbReference type="InterPro" id="IPR025906">
    <property type="entry name" value="YjfB_motility"/>
</dbReference>
<dbReference type="Pfam" id="PF14070">
    <property type="entry name" value="YjfB_motility"/>
    <property type="match status" value="1"/>
</dbReference>
<protein>
    <submittedName>
        <fullName evidence="1">YjfB family protein</fullName>
    </submittedName>
</protein>
<evidence type="ECO:0000313" key="1">
    <source>
        <dbReference type="EMBL" id="MCL1630544.1"/>
    </source>
</evidence>
<dbReference type="EMBL" id="JAMAST010000001">
    <property type="protein sequence ID" value="MCL1630544.1"/>
    <property type="molecule type" value="Genomic_DNA"/>
</dbReference>
<accession>A0ABT0M8F1</accession>
<sequence>MDIPSLSIDLNQSLLGQNVSLAVTKMALNSAKQSGAQLVETLQATDPNLGTIIDLKG</sequence>